<dbReference type="GO" id="GO:0016042">
    <property type="term" value="P:lipid catabolic process"/>
    <property type="evidence" value="ECO:0007669"/>
    <property type="project" value="InterPro"/>
</dbReference>
<evidence type="ECO:0000313" key="4">
    <source>
        <dbReference type="EMBL" id="QIP35037.1"/>
    </source>
</evidence>
<dbReference type="AlphaFoldDB" id="A0A181C9H1"/>
<dbReference type="PANTHER" id="PTHR31956:SF1">
    <property type="entry name" value="NON-SPECIFIC PHOSPHOLIPASE C1"/>
    <property type="match status" value="1"/>
</dbReference>
<dbReference type="EC" id="3.1.4.3" evidence="2"/>
<dbReference type="GeneID" id="85021646"/>
<dbReference type="Pfam" id="PF05506">
    <property type="entry name" value="PLipase_C_C"/>
    <property type="match status" value="2"/>
</dbReference>
<evidence type="ECO:0000313" key="5">
    <source>
        <dbReference type="Proteomes" id="UP000502533"/>
    </source>
</evidence>
<dbReference type="InterPro" id="IPR017767">
    <property type="entry name" value="PC-PLC"/>
</dbReference>
<dbReference type="Pfam" id="PF04185">
    <property type="entry name" value="Phosphoesterase"/>
    <property type="match status" value="2"/>
</dbReference>
<evidence type="ECO:0000256" key="1">
    <source>
        <dbReference type="ARBA" id="ARBA00009717"/>
    </source>
</evidence>
<dbReference type="InterPro" id="IPR007312">
    <property type="entry name" value="Phosphoesterase"/>
</dbReference>
<name>A0A181C9H1_9PROT</name>
<keyword evidence="3" id="KW-0378">Hydrolase</keyword>
<dbReference type="EMBL" id="CP050139">
    <property type="protein sequence ID" value="QIP35037.1"/>
    <property type="molecule type" value="Genomic_DNA"/>
</dbReference>
<dbReference type="Proteomes" id="UP000502533">
    <property type="component" value="Chromosome"/>
</dbReference>
<dbReference type="KEGG" id="kre:GWK63_05735"/>
<organism evidence="4 5">
    <name type="scientific">Komagataeibacter rhaeticus</name>
    <dbReference type="NCBI Taxonomy" id="215221"/>
    <lineage>
        <taxon>Bacteria</taxon>
        <taxon>Pseudomonadati</taxon>
        <taxon>Pseudomonadota</taxon>
        <taxon>Alphaproteobacteria</taxon>
        <taxon>Acetobacterales</taxon>
        <taxon>Acetobacteraceae</taxon>
        <taxon>Komagataeibacter</taxon>
    </lineage>
</organism>
<dbReference type="InterPro" id="IPR006311">
    <property type="entry name" value="TAT_signal"/>
</dbReference>
<reference evidence="4 5" key="1">
    <citation type="submission" date="2020-03" db="EMBL/GenBank/DDBJ databases">
        <title>Isolation of cellulose-producing strains, genome characterization and application of the synthesized cellulose films as an economical and sustainable material for piezoelectric sensor construction.</title>
        <authorList>
            <person name="Mangayil R.K."/>
        </authorList>
    </citation>
    <scope>NUCLEOTIDE SEQUENCE [LARGE SCALE GENOMIC DNA]</scope>
    <source>
        <strain evidence="4 5">ENS 9a1a</strain>
    </source>
</reference>
<dbReference type="PROSITE" id="PS51318">
    <property type="entry name" value="TAT"/>
    <property type="match status" value="1"/>
</dbReference>
<protein>
    <recommendedName>
        <fullName evidence="2">phospholipase C</fullName>
        <ecNumber evidence="2">3.1.4.3</ecNumber>
    </recommendedName>
</protein>
<proteinExistence type="inferred from homology"/>
<sequence>MTTRRNFLKYALMSGAAASAARLPASISRAFAIAPEMGSTWRDAEHVVILMQENRSFDHVFGTLQGVRGFHDPRAMRLPDGNPVFAQGSRSGETYLPWRLNIHDTRVTWMGSVPHSRDSQVDAWNGGGHDGWIDAKKSYHKDYAHYPLTMGHYTREDLPFYYALADAFTVCDQNYCGAMTSTTPNRLMFWTGTVRDRQDPASRVYMRNGEILEGGMNWTTFPERLEQAGVSWKFYQNELSQTGGMSRDERAWLSNFGCNVLECFDRYHITANPGFGTWLEERISECQNHIDRLNSHELLVSQTHAEQLAEAHALLAVLMRRRASAGETPEELTPAERSLFEKAFVTNRGDRHYRKLEKLKFHDGRKTIHMKAPRGDILHQFRKDVKTGRLPTVSWLAAPEHFSDHPTSPWYGAWYVSEIMDILTDNPEVWKKTIFIMTYDENDGYFDHCCSYAAPDPRRPETGCSSRSIGQPGLEYTTAQDETDRGVPEHLARSGPIGLGFRVPMIVASPWSRGGWVNSQLFEHTSTLRFLEAFVQDKFGKDVTEHNISPWRRAISGDLTSCFRPYDGTVPRLPFLGRDAYLRTIEKTRDRPLPGGFSALDVTQVAALRNDPAGLRAVLTQEAGTRPACALPYEPYCDGGLSGDGRRVAIRLRAGNTRFGARAAGVPFNIYRHGTGAGGGMQAGTYAVAAGDVLDTAFARTHSASGRYDVDVHAPNGFYRRYRGMYGGLRLQVECRYLCGPGQDLVVRVSNHGARAAGLTCTLALSGMARSVQVAPGHVAELPFDLALGLLWYDISLTCAHEPEFLYQFAGRIETGQPGRTDPVMGGVPSAGSGPRPAA</sequence>
<dbReference type="InterPro" id="IPR008475">
    <property type="entry name" value="PLipase_C_C"/>
</dbReference>
<gene>
    <name evidence="4" type="ORF">GWK63_05735</name>
</gene>
<dbReference type="Gene3D" id="3.40.720.10">
    <property type="entry name" value="Alkaline Phosphatase, subunit A"/>
    <property type="match status" value="2"/>
</dbReference>
<evidence type="ECO:0000256" key="3">
    <source>
        <dbReference type="ARBA" id="ARBA00022801"/>
    </source>
</evidence>
<comment type="similarity">
    <text evidence="1">Belongs to the bacterial phospholipase C family.</text>
</comment>
<dbReference type="SUPFAM" id="SSF53649">
    <property type="entry name" value="Alkaline phosphatase-like"/>
    <property type="match status" value="1"/>
</dbReference>
<accession>A0A181C9H1</accession>
<dbReference type="NCBIfam" id="TIGR03396">
    <property type="entry name" value="PC_PLC"/>
    <property type="match status" value="1"/>
</dbReference>
<dbReference type="InterPro" id="IPR017850">
    <property type="entry name" value="Alkaline_phosphatase_core_sf"/>
</dbReference>
<dbReference type="GO" id="GO:0034480">
    <property type="term" value="F:phosphatidylcholine phospholipase C activity"/>
    <property type="evidence" value="ECO:0007669"/>
    <property type="project" value="UniProtKB-EC"/>
</dbReference>
<dbReference type="PANTHER" id="PTHR31956">
    <property type="entry name" value="NON-SPECIFIC PHOSPHOLIPASE C4-RELATED"/>
    <property type="match status" value="1"/>
</dbReference>
<keyword evidence="5" id="KW-1185">Reference proteome</keyword>
<dbReference type="RefSeq" id="WP_112209959.1">
    <property type="nucleotide sequence ID" value="NZ_CP050139.1"/>
</dbReference>
<evidence type="ECO:0000256" key="2">
    <source>
        <dbReference type="ARBA" id="ARBA00012018"/>
    </source>
</evidence>